<dbReference type="InterPro" id="IPR013750">
    <property type="entry name" value="GHMP_kinase_C_dom"/>
</dbReference>
<dbReference type="EMBL" id="FOGT01000019">
    <property type="protein sequence ID" value="SES36942.1"/>
    <property type="molecule type" value="Genomic_DNA"/>
</dbReference>
<keyword evidence="2 11" id="KW-0963">Cytoplasm</keyword>
<feature type="binding site" evidence="11">
    <location>
        <position position="130"/>
    </location>
    <ligand>
        <name>Mg(2+)</name>
        <dbReference type="ChEBI" id="CHEBI:18420"/>
    </ligand>
</feature>
<gene>
    <name evidence="11" type="primary">galK</name>
    <name evidence="16" type="ORF">SAMN05518684_11995</name>
</gene>
<feature type="binding site" evidence="11">
    <location>
        <position position="224"/>
    </location>
    <ligand>
        <name>substrate</name>
    </ligand>
</feature>
<dbReference type="InterPro" id="IPR000705">
    <property type="entry name" value="Galactokinase"/>
</dbReference>
<dbReference type="Pfam" id="PF00288">
    <property type="entry name" value="GHMP_kinases_N"/>
    <property type="match status" value="1"/>
</dbReference>
<dbReference type="RefSeq" id="WP_093055199.1">
    <property type="nucleotide sequence ID" value="NZ_FOGT01000019.1"/>
</dbReference>
<organism evidence="16 17">
    <name type="scientific">Salipaludibacillus aurantiacus</name>
    <dbReference type="NCBI Taxonomy" id="1601833"/>
    <lineage>
        <taxon>Bacteria</taxon>
        <taxon>Bacillati</taxon>
        <taxon>Bacillota</taxon>
        <taxon>Bacilli</taxon>
        <taxon>Bacillales</taxon>
        <taxon>Bacillaceae</taxon>
    </lineage>
</organism>
<evidence type="ECO:0000256" key="1">
    <source>
        <dbReference type="ARBA" id="ARBA00006566"/>
    </source>
</evidence>
<keyword evidence="17" id="KW-1185">Reference proteome</keyword>
<evidence type="ECO:0000256" key="7">
    <source>
        <dbReference type="ARBA" id="ARBA00022840"/>
    </source>
</evidence>
<evidence type="ECO:0000259" key="13">
    <source>
        <dbReference type="Pfam" id="PF00288"/>
    </source>
</evidence>
<dbReference type="InterPro" id="IPR019539">
    <property type="entry name" value="GalKase_N"/>
</dbReference>
<dbReference type="InterPro" id="IPR006203">
    <property type="entry name" value="GHMP_knse_ATP-bd_CS"/>
</dbReference>
<accession>A0A1H9WSM4</accession>
<dbReference type="Gene3D" id="3.30.230.10">
    <property type="match status" value="1"/>
</dbReference>
<name>A0A1H9WSM4_9BACI</name>
<dbReference type="PRINTS" id="PR00959">
    <property type="entry name" value="MEVGALKINASE"/>
</dbReference>
<dbReference type="InterPro" id="IPR019741">
    <property type="entry name" value="Galactokinase_CS"/>
</dbReference>
<evidence type="ECO:0000256" key="8">
    <source>
        <dbReference type="ARBA" id="ARBA00022842"/>
    </source>
</evidence>
<evidence type="ECO:0000256" key="10">
    <source>
        <dbReference type="ARBA" id="ARBA00023277"/>
    </source>
</evidence>
<evidence type="ECO:0000313" key="17">
    <source>
        <dbReference type="Proteomes" id="UP000198571"/>
    </source>
</evidence>
<evidence type="ECO:0000256" key="2">
    <source>
        <dbReference type="ARBA" id="ARBA00022490"/>
    </source>
</evidence>
<dbReference type="GO" id="GO:0006012">
    <property type="term" value="P:galactose metabolic process"/>
    <property type="evidence" value="ECO:0007669"/>
    <property type="project" value="UniProtKB-UniRule"/>
</dbReference>
<dbReference type="STRING" id="1601833.SAMN05518684_11995"/>
<keyword evidence="9 11" id="KW-0299">Galactose metabolism</keyword>
<feature type="binding site" evidence="11">
    <location>
        <begin position="33"/>
        <end position="36"/>
    </location>
    <ligand>
        <name>substrate</name>
    </ligand>
</feature>
<dbReference type="AlphaFoldDB" id="A0A1H9WSM4"/>
<dbReference type="InterPro" id="IPR006204">
    <property type="entry name" value="GHMP_kinase_N_dom"/>
</dbReference>
<keyword evidence="10 11" id="KW-0119">Carbohydrate metabolism</keyword>
<dbReference type="FunFam" id="3.30.70.890:FF:000001">
    <property type="entry name" value="Galactokinase"/>
    <property type="match status" value="1"/>
</dbReference>
<evidence type="ECO:0000256" key="5">
    <source>
        <dbReference type="ARBA" id="ARBA00022741"/>
    </source>
</evidence>
<evidence type="ECO:0000256" key="11">
    <source>
        <dbReference type="HAMAP-Rule" id="MF_00246"/>
    </source>
</evidence>
<keyword evidence="8 11" id="KW-0460">Magnesium</keyword>
<keyword evidence="5 11" id="KW-0547">Nucleotide-binding</keyword>
<dbReference type="FunFam" id="3.30.230.10:FF:000017">
    <property type="entry name" value="Galactokinase"/>
    <property type="match status" value="1"/>
</dbReference>
<dbReference type="InterPro" id="IPR036554">
    <property type="entry name" value="GHMP_kinase_C_sf"/>
</dbReference>
<keyword evidence="3 11" id="KW-0808">Transferase</keyword>
<dbReference type="GO" id="GO:0005829">
    <property type="term" value="C:cytosol"/>
    <property type="evidence" value="ECO:0007669"/>
    <property type="project" value="TreeGrafter"/>
</dbReference>
<feature type="binding site" evidence="11">
    <location>
        <position position="67"/>
    </location>
    <ligand>
        <name>ATP</name>
        <dbReference type="ChEBI" id="CHEBI:30616"/>
    </ligand>
</feature>
<dbReference type="PANTHER" id="PTHR10457:SF7">
    <property type="entry name" value="GALACTOKINASE-RELATED"/>
    <property type="match status" value="1"/>
</dbReference>
<sequence length="392" mass="43865">MSEKLISSFQEVFKTNERPKVYLSPGRVNLIGEHTDYNGGYVFPCALSVGTYIVIRPREDRKLRFYSENFPDLGIIETSLDNLDYEESHDWANYPKGVIYMFREDGFTGEKGFDAYFYGDIPNGAGLSSSASIELAMAIAWDAQNGFGMDRIPMVQLCQRAENRYIGVNCGIMDQFAIGMGKKDHAVLLDCNTLDYSYAPVKLEGVKLVLANTNKRRGLADSKYNERRRECEEALADLQKAVSIQNLCDLSPEEFSANRQVIKSDTAARRAKHAVDENDRTIKAHQALKEGDVSAFGQLMNDSHRSLRDDYEVTGDHLDALTEAAWKEETVLGARMTGAGFGGCTVNLIKEEGLEETLKRIADTYKNRTGIETEFYVVDIGDGTREIGNDLD</sequence>
<feature type="domain" description="Galactokinase N-terminal" evidence="15">
    <location>
        <begin position="8"/>
        <end position="57"/>
    </location>
</feature>
<dbReference type="SUPFAM" id="SSF54211">
    <property type="entry name" value="Ribosomal protein S5 domain 2-like"/>
    <property type="match status" value="1"/>
</dbReference>
<dbReference type="InterPro" id="IPR022963">
    <property type="entry name" value="Galactokinase_bac"/>
</dbReference>
<feature type="domain" description="GHMP kinase C-terminal" evidence="14">
    <location>
        <begin position="285"/>
        <end position="361"/>
    </location>
</feature>
<feature type="site" description="Transition state stabilizer" evidence="11">
    <location>
        <position position="27"/>
    </location>
</feature>
<dbReference type="PANTHER" id="PTHR10457">
    <property type="entry name" value="MEVALONATE KINASE/GALACTOKINASE"/>
    <property type="match status" value="1"/>
</dbReference>
<keyword evidence="7 11" id="KW-0067">ATP-binding</keyword>
<comment type="similarity">
    <text evidence="1 11">Belongs to the GHMP kinase family. GalK subfamily.</text>
</comment>
<dbReference type="InterPro" id="IPR020568">
    <property type="entry name" value="Ribosomal_Su5_D2-typ_SF"/>
</dbReference>
<comment type="catalytic activity">
    <reaction evidence="11">
        <text>alpha-D-galactose + ATP = alpha-D-galactose 1-phosphate + ADP + H(+)</text>
        <dbReference type="Rhea" id="RHEA:13553"/>
        <dbReference type="ChEBI" id="CHEBI:15378"/>
        <dbReference type="ChEBI" id="CHEBI:28061"/>
        <dbReference type="ChEBI" id="CHEBI:30616"/>
        <dbReference type="ChEBI" id="CHEBI:58336"/>
        <dbReference type="ChEBI" id="CHEBI:456216"/>
        <dbReference type="EC" id="2.7.1.6"/>
    </reaction>
</comment>
<keyword evidence="4 11" id="KW-0479">Metal-binding</keyword>
<dbReference type="NCBIfam" id="TIGR00131">
    <property type="entry name" value="gal_kin"/>
    <property type="match status" value="1"/>
</dbReference>
<proteinExistence type="inferred from homology"/>
<evidence type="ECO:0000256" key="4">
    <source>
        <dbReference type="ARBA" id="ARBA00022723"/>
    </source>
</evidence>
<evidence type="ECO:0000313" key="16">
    <source>
        <dbReference type="EMBL" id="SES36942.1"/>
    </source>
</evidence>
<evidence type="ECO:0000256" key="9">
    <source>
        <dbReference type="ARBA" id="ARBA00023144"/>
    </source>
</evidence>
<feature type="active site" description="Proton acceptor" evidence="11">
    <location>
        <position position="174"/>
    </location>
</feature>
<dbReference type="Pfam" id="PF10509">
    <property type="entry name" value="GalKase_gal_bdg"/>
    <property type="match status" value="1"/>
</dbReference>
<dbReference type="PRINTS" id="PR00473">
    <property type="entry name" value="GALCTOKINASE"/>
</dbReference>
<evidence type="ECO:0000256" key="6">
    <source>
        <dbReference type="ARBA" id="ARBA00022777"/>
    </source>
</evidence>
<reference evidence="17" key="1">
    <citation type="submission" date="2016-10" db="EMBL/GenBank/DDBJ databases">
        <authorList>
            <person name="Varghese N."/>
            <person name="Submissions S."/>
        </authorList>
    </citation>
    <scope>NUCLEOTIDE SEQUENCE [LARGE SCALE GENOMIC DNA]</scope>
    <source>
        <strain evidence="17">S9</strain>
    </source>
</reference>
<dbReference type="PIRSF" id="PIRSF000530">
    <property type="entry name" value="Galactokinase"/>
    <property type="match status" value="1"/>
</dbReference>
<dbReference type="Proteomes" id="UP000198571">
    <property type="component" value="Unassembled WGS sequence"/>
</dbReference>
<evidence type="ECO:0000256" key="3">
    <source>
        <dbReference type="ARBA" id="ARBA00022679"/>
    </source>
</evidence>
<dbReference type="InterPro" id="IPR014721">
    <property type="entry name" value="Ribsml_uS5_D2-typ_fold_subgr"/>
</dbReference>
<comment type="subcellular location">
    <subcellularLocation>
        <location evidence="11">Cytoplasm</location>
    </subcellularLocation>
</comment>
<dbReference type="SUPFAM" id="SSF55060">
    <property type="entry name" value="GHMP Kinase, C-terminal domain"/>
    <property type="match status" value="1"/>
</dbReference>
<feature type="binding site" evidence="11">
    <location>
        <begin position="124"/>
        <end position="130"/>
    </location>
    <ligand>
        <name>ATP</name>
        <dbReference type="ChEBI" id="CHEBI:30616"/>
    </ligand>
</feature>
<dbReference type="GO" id="GO:0004335">
    <property type="term" value="F:galactokinase activity"/>
    <property type="evidence" value="ECO:0007669"/>
    <property type="project" value="UniProtKB-UniRule"/>
</dbReference>
<dbReference type="Pfam" id="PF08544">
    <property type="entry name" value="GHMP_kinases_C"/>
    <property type="match status" value="1"/>
</dbReference>
<comment type="pathway">
    <text evidence="11">Carbohydrate metabolism; galactose metabolism.</text>
</comment>
<keyword evidence="6 11" id="KW-0418">Kinase</keyword>
<dbReference type="GO" id="GO:0005524">
    <property type="term" value="F:ATP binding"/>
    <property type="evidence" value="ECO:0007669"/>
    <property type="project" value="UniProtKB-UniRule"/>
</dbReference>
<evidence type="ECO:0000256" key="12">
    <source>
        <dbReference type="NCBIfam" id="TIGR00131"/>
    </source>
</evidence>
<dbReference type="Gene3D" id="3.30.70.890">
    <property type="entry name" value="GHMP kinase, C-terminal domain"/>
    <property type="match status" value="1"/>
</dbReference>
<dbReference type="PROSITE" id="PS00627">
    <property type="entry name" value="GHMP_KINASES_ATP"/>
    <property type="match status" value="1"/>
</dbReference>
<evidence type="ECO:0000259" key="15">
    <source>
        <dbReference type="Pfam" id="PF10509"/>
    </source>
</evidence>
<dbReference type="OrthoDB" id="250531at2"/>
<dbReference type="EC" id="2.7.1.6" evidence="11 12"/>
<evidence type="ECO:0000259" key="14">
    <source>
        <dbReference type="Pfam" id="PF08544"/>
    </source>
</evidence>
<dbReference type="UniPathway" id="UPA00214"/>
<dbReference type="InterPro" id="IPR006206">
    <property type="entry name" value="Mevalonate/galactokinase"/>
</dbReference>
<dbReference type="GO" id="GO:0000287">
    <property type="term" value="F:magnesium ion binding"/>
    <property type="evidence" value="ECO:0007669"/>
    <property type="project" value="UniProtKB-UniRule"/>
</dbReference>
<comment type="function">
    <text evidence="11">Catalyzes the transfer of the gamma-phosphate of ATP to D-galactose to form alpha-D-galactose-1-phosphate (Gal-1-P).</text>
</comment>
<dbReference type="HAMAP" id="MF_00246">
    <property type="entry name" value="Galactokinase"/>
    <property type="match status" value="1"/>
</dbReference>
<feature type="domain" description="GHMP kinase N-terminal" evidence="13">
    <location>
        <begin position="93"/>
        <end position="182"/>
    </location>
</feature>
<dbReference type="PROSITE" id="PS00106">
    <property type="entry name" value="GALACTOKINASE"/>
    <property type="match status" value="1"/>
</dbReference>
<dbReference type="NCBIfam" id="NF003705">
    <property type="entry name" value="PRK05322.1"/>
    <property type="match status" value="1"/>
</dbReference>
<feature type="binding site" evidence="11">
    <location>
        <position position="162"/>
    </location>
    <ligand>
        <name>Mg(2+)</name>
        <dbReference type="ChEBI" id="CHEBI:18420"/>
    </ligand>
</feature>
<protein>
    <recommendedName>
        <fullName evidence="11 12">Galactokinase</fullName>
        <ecNumber evidence="11 12">2.7.1.6</ecNumber>
    </recommendedName>
    <alternativeName>
        <fullName evidence="11">Galactose kinase</fullName>
    </alternativeName>
</protein>